<dbReference type="Proteomes" id="UP000263900">
    <property type="component" value="Chromosome"/>
</dbReference>
<gene>
    <name evidence="5" type="ORF">D3H65_03535</name>
</gene>
<dbReference type="SUPFAM" id="SSF48208">
    <property type="entry name" value="Six-hairpin glycosidases"/>
    <property type="match status" value="1"/>
</dbReference>
<dbReference type="KEGG" id="pseg:D3H65_03535"/>
<sequence length="424" mass="47850">MVVLALACCTVMALRPVPNEEEFVASNFAFAGGQLKKMLTAAAPYDTLFPRTIDKEGKLKLTGKYEWTSGFFPGSLWYAYEATKDNSLKKEAIQWTEKLEALQYFTEHHDLGFMLYCSYGNAYRLTGNEQYKKLLIQAANSLSTRFNPKTGSIKSWNGFGSWDGQHKYYYPVIIDNMMNLELLFFASKVSGNKRYRDIAITHANNVIKNQVRPDYSCHHVVCYDSTTGKVLSRETAQGYANNSTWARGQAWGIYGFTMSYRETKDKRYLTTAQKMADYYLDNKELPADKIAYWDFYANNAGYQPGVRSHAPETPVKYRDVSSAAITASALLELSTYLDNKGAKYRDGAIAILHALSGPAYKAKAGENGDFILKHSVGSIAHGFEIDVPLVYADYYYLEALNRYRLLLAQKHIIAGDAINPTVYE</sequence>
<dbReference type="EMBL" id="CP032157">
    <property type="protein sequence ID" value="AXY78507.1"/>
    <property type="molecule type" value="Genomic_DNA"/>
</dbReference>
<organism evidence="5 6">
    <name type="scientific">Paraflavitalea soli</name>
    <dbReference type="NCBI Taxonomy" id="2315862"/>
    <lineage>
        <taxon>Bacteria</taxon>
        <taxon>Pseudomonadati</taxon>
        <taxon>Bacteroidota</taxon>
        <taxon>Chitinophagia</taxon>
        <taxon>Chitinophagales</taxon>
        <taxon>Chitinophagaceae</taxon>
        <taxon>Paraflavitalea</taxon>
    </lineage>
</organism>
<evidence type="ECO:0000313" key="5">
    <source>
        <dbReference type="EMBL" id="AXY78507.1"/>
    </source>
</evidence>
<dbReference type="GO" id="GO:0052757">
    <property type="term" value="F:chondroitin hydrolase activity"/>
    <property type="evidence" value="ECO:0007669"/>
    <property type="project" value="TreeGrafter"/>
</dbReference>
<comment type="similarity">
    <text evidence="2">Belongs to the glycosyl hydrolase 88 family.</text>
</comment>
<reference evidence="5 6" key="1">
    <citation type="submission" date="2018-09" db="EMBL/GenBank/DDBJ databases">
        <title>Genome sequencing of strain 6GH32-13.</title>
        <authorList>
            <person name="Weon H.-Y."/>
            <person name="Heo J."/>
            <person name="Kwon S.-W."/>
        </authorList>
    </citation>
    <scope>NUCLEOTIDE SEQUENCE [LARGE SCALE GENOMIC DNA]</scope>
    <source>
        <strain evidence="5 6">5GH32-13</strain>
    </source>
</reference>
<name>A0A3B7MX05_9BACT</name>
<feature type="binding site" evidence="4">
    <location>
        <position position="251"/>
    </location>
    <ligand>
        <name>substrate</name>
    </ligand>
</feature>
<evidence type="ECO:0000256" key="3">
    <source>
        <dbReference type="PIRSR" id="PIRSR610905-1"/>
    </source>
</evidence>
<keyword evidence="6" id="KW-1185">Reference proteome</keyword>
<dbReference type="Gene3D" id="1.50.10.10">
    <property type="match status" value="1"/>
</dbReference>
<evidence type="ECO:0000313" key="6">
    <source>
        <dbReference type="Proteomes" id="UP000263900"/>
    </source>
</evidence>
<keyword evidence="1 5" id="KW-0378">Hydrolase</keyword>
<dbReference type="InterPro" id="IPR010905">
    <property type="entry name" value="Glyco_hydro_88"/>
</dbReference>
<feature type="binding site" evidence="4">
    <location>
        <position position="110"/>
    </location>
    <ligand>
        <name>substrate</name>
    </ligand>
</feature>
<evidence type="ECO:0000256" key="2">
    <source>
        <dbReference type="ARBA" id="ARBA00038358"/>
    </source>
</evidence>
<dbReference type="Pfam" id="PF07470">
    <property type="entry name" value="Glyco_hydro_88"/>
    <property type="match status" value="1"/>
</dbReference>
<dbReference type="InterPro" id="IPR012341">
    <property type="entry name" value="6hp_glycosidase-like_sf"/>
</dbReference>
<feature type="binding site" evidence="4">
    <location>
        <position position="175"/>
    </location>
    <ligand>
        <name>substrate</name>
    </ligand>
</feature>
<dbReference type="GO" id="GO:0000272">
    <property type="term" value="P:polysaccharide catabolic process"/>
    <property type="evidence" value="ECO:0007669"/>
    <property type="project" value="TreeGrafter"/>
</dbReference>
<feature type="active site" description="Nucleophile" evidence="3">
    <location>
        <position position="110"/>
    </location>
</feature>
<protein>
    <submittedName>
        <fullName evidence="5">Glycosyl hydrolase family 88</fullName>
    </submittedName>
</protein>
<dbReference type="PANTHER" id="PTHR36845:SF1">
    <property type="entry name" value="HYDROLASE, PUTATIVE (AFU_ORTHOLOGUE AFUA_7G05090)-RELATED"/>
    <property type="match status" value="1"/>
</dbReference>
<dbReference type="InterPro" id="IPR052369">
    <property type="entry name" value="UG_Glycosaminoglycan_Hydrolase"/>
</dbReference>
<feature type="binding site" evidence="4">
    <location>
        <position position="235"/>
    </location>
    <ligand>
        <name>substrate</name>
    </ligand>
</feature>
<dbReference type="PANTHER" id="PTHR36845">
    <property type="entry name" value="HYDROLASE, PUTATIVE (AFU_ORTHOLOGUE AFUA_7G05090)-RELATED"/>
    <property type="match status" value="1"/>
</dbReference>
<feature type="binding site" evidence="4">
    <location>
        <position position="378"/>
    </location>
    <ligand>
        <name>substrate</name>
    </ligand>
</feature>
<accession>A0A3B7MX05</accession>
<feature type="active site" description="Proton donor" evidence="3">
    <location>
        <position position="175"/>
    </location>
</feature>
<proteinExistence type="inferred from homology"/>
<feature type="binding site" evidence="4">
    <location>
        <position position="247"/>
    </location>
    <ligand>
        <name>substrate</name>
    </ligand>
</feature>
<dbReference type="AlphaFoldDB" id="A0A3B7MX05"/>
<evidence type="ECO:0000256" key="1">
    <source>
        <dbReference type="ARBA" id="ARBA00022801"/>
    </source>
</evidence>
<dbReference type="OrthoDB" id="428577at2"/>
<dbReference type="InterPro" id="IPR008928">
    <property type="entry name" value="6-hairpin_glycosidase_sf"/>
</dbReference>
<evidence type="ECO:0000256" key="4">
    <source>
        <dbReference type="PIRSR" id="PIRSR610905-2"/>
    </source>
</evidence>